<accession>A0A0D0DE64</accession>
<gene>
    <name evidence="1" type="ORF">PAXRUDRAFT_18716</name>
</gene>
<evidence type="ECO:0000313" key="1">
    <source>
        <dbReference type="EMBL" id="KIK75760.1"/>
    </source>
</evidence>
<keyword evidence="2" id="KW-1185">Reference proteome</keyword>
<dbReference type="InParanoid" id="A0A0D0DE64"/>
<sequence>MSFIHSGHNALICHIPCRTNQLRLSRAHSRPSPLSPPSIPLFLRFSVPPHFRLLLNILVPVP</sequence>
<dbReference type="HOGENOM" id="CLU_2904850_0_0_1"/>
<name>A0A0D0DE64_9AGAM</name>
<dbReference type="EMBL" id="KN827884">
    <property type="protein sequence ID" value="KIK75760.1"/>
    <property type="molecule type" value="Genomic_DNA"/>
</dbReference>
<reference evidence="2" key="2">
    <citation type="submission" date="2015-01" db="EMBL/GenBank/DDBJ databases">
        <title>Evolutionary Origins and Diversification of the Mycorrhizal Mutualists.</title>
        <authorList>
            <consortium name="DOE Joint Genome Institute"/>
            <consortium name="Mycorrhizal Genomics Consortium"/>
            <person name="Kohler A."/>
            <person name="Kuo A."/>
            <person name="Nagy L.G."/>
            <person name="Floudas D."/>
            <person name="Copeland A."/>
            <person name="Barry K.W."/>
            <person name="Cichocki N."/>
            <person name="Veneault-Fourrey C."/>
            <person name="LaButti K."/>
            <person name="Lindquist E.A."/>
            <person name="Lipzen A."/>
            <person name="Lundell T."/>
            <person name="Morin E."/>
            <person name="Murat C."/>
            <person name="Riley R."/>
            <person name="Ohm R."/>
            <person name="Sun H."/>
            <person name="Tunlid A."/>
            <person name="Henrissat B."/>
            <person name="Grigoriev I.V."/>
            <person name="Hibbett D.S."/>
            <person name="Martin F."/>
        </authorList>
    </citation>
    <scope>NUCLEOTIDE SEQUENCE [LARGE SCALE GENOMIC DNA]</scope>
    <source>
        <strain evidence="2">Ve08.2h10</strain>
    </source>
</reference>
<proteinExistence type="predicted"/>
<organism evidence="1 2">
    <name type="scientific">Paxillus rubicundulus Ve08.2h10</name>
    <dbReference type="NCBI Taxonomy" id="930991"/>
    <lineage>
        <taxon>Eukaryota</taxon>
        <taxon>Fungi</taxon>
        <taxon>Dikarya</taxon>
        <taxon>Basidiomycota</taxon>
        <taxon>Agaricomycotina</taxon>
        <taxon>Agaricomycetes</taxon>
        <taxon>Agaricomycetidae</taxon>
        <taxon>Boletales</taxon>
        <taxon>Paxilineae</taxon>
        <taxon>Paxillaceae</taxon>
        <taxon>Paxillus</taxon>
    </lineage>
</organism>
<reference evidence="1 2" key="1">
    <citation type="submission" date="2014-04" db="EMBL/GenBank/DDBJ databases">
        <authorList>
            <consortium name="DOE Joint Genome Institute"/>
            <person name="Kuo A."/>
            <person name="Kohler A."/>
            <person name="Jargeat P."/>
            <person name="Nagy L.G."/>
            <person name="Floudas D."/>
            <person name="Copeland A."/>
            <person name="Barry K.W."/>
            <person name="Cichocki N."/>
            <person name="Veneault-Fourrey C."/>
            <person name="LaButti K."/>
            <person name="Lindquist E.A."/>
            <person name="Lipzen A."/>
            <person name="Lundell T."/>
            <person name="Morin E."/>
            <person name="Murat C."/>
            <person name="Sun H."/>
            <person name="Tunlid A."/>
            <person name="Henrissat B."/>
            <person name="Grigoriev I.V."/>
            <person name="Hibbett D.S."/>
            <person name="Martin F."/>
            <person name="Nordberg H.P."/>
            <person name="Cantor M.N."/>
            <person name="Hua S.X."/>
        </authorList>
    </citation>
    <scope>NUCLEOTIDE SEQUENCE [LARGE SCALE GENOMIC DNA]</scope>
    <source>
        <strain evidence="1 2">Ve08.2h10</strain>
    </source>
</reference>
<protein>
    <submittedName>
        <fullName evidence="1">Uncharacterized protein</fullName>
    </submittedName>
</protein>
<dbReference type="Proteomes" id="UP000054538">
    <property type="component" value="Unassembled WGS sequence"/>
</dbReference>
<evidence type="ECO:0000313" key="2">
    <source>
        <dbReference type="Proteomes" id="UP000054538"/>
    </source>
</evidence>
<dbReference type="AlphaFoldDB" id="A0A0D0DE64"/>